<dbReference type="SMART" id="SM00382">
    <property type="entry name" value="AAA"/>
    <property type="match status" value="1"/>
</dbReference>
<gene>
    <name evidence="6" type="ORF">SAMN05216290_2307</name>
</gene>
<protein>
    <submittedName>
        <fullName evidence="6">ABC-type lipopolysaccharide export system, ATPase component</fullName>
    </submittedName>
</protein>
<comment type="similarity">
    <text evidence="1">Belongs to the ABC transporter superfamily.</text>
</comment>
<dbReference type="Pfam" id="PF00005">
    <property type="entry name" value="ABC_tran"/>
    <property type="match status" value="1"/>
</dbReference>
<evidence type="ECO:0000259" key="5">
    <source>
        <dbReference type="PROSITE" id="PS50893"/>
    </source>
</evidence>
<dbReference type="GO" id="GO:0016887">
    <property type="term" value="F:ATP hydrolysis activity"/>
    <property type="evidence" value="ECO:0007669"/>
    <property type="project" value="InterPro"/>
</dbReference>
<dbReference type="Gene3D" id="3.40.50.300">
    <property type="entry name" value="P-loop containing nucleotide triphosphate hydrolases"/>
    <property type="match status" value="1"/>
</dbReference>
<evidence type="ECO:0000256" key="1">
    <source>
        <dbReference type="ARBA" id="ARBA00005417"/>
    </source>
</evidence>
<dbReference type="GeneID" id="99987009"/>
<dbReference type="PANTHER" id="PTHR42734">
    <property type="entry name" value="METAL TRANSPORT SYSTEM ATP-BINDING PROTEIN TM_0124-RELATED"/>
    <property type="match status" value="1"/>
</dbReference>
<dbReference type="STRING" id="1267423.SAMN05216290_2307"/>
<dbReference type="InterPro" id="IPR050153">
    <property type="entry name" value="Metal_Ion_Import_ABC"/>
</dbReference>
<evidence type="ECO:0000256" key="2">
    <source>
        <dbReference type="ARBA" id="ARBA00022448"/>
    </source>
</evidence>
<dbReference type="EMBL" id="FOIR01000002">
    <property type="protein sequence ID" value="SEW26022.1"/>
    <property type="molecule type" value="Genomic_DNA"/>
</dbReference>
<keyword evidence="2" id="KW-0813">Transport</keyword>
<proteinExistence type="inferred from homology"/>
<dbReference type="GO" id="GO:0005524">
    <property type="term" value="F:ATP binding"/>
    <property type="evidence" value="ECO:0007669"/>
    <property type="project" value="UniProtKB-KW"/>
</dbReference>
<dbReference type="PANTHER" id="PTHR42734:SF17">
    <property type="entry name" value="METAL TRANSPORT SYSTEM ATP-BINDING PROTEIN TM_0124-RELATED"/>
    <property type="match status" value="1"/>
</dbReference>
<organism evidence="6 7">
    <name type="scientific">Roseivirga pacifica</name>
    <dbReference type="NCBI Taxonomy" id="1267423"/>
    <lineage>
        <taxon>Bacteria</taxon>
        <taxon>Pseudomonadati</taxon>
        <taxon>Bacteroidota</taxon>
        <taxon>Cytophagia</taxon>
        <taxon>Cytophagales</taxon>
        <taxon>Roseivirgaceae</taxon>
        <taxon>Roseivirga</taxon>
    </lineage>
</organism>
<keyword evidence="7" id="KW-1185">Reference proteome</keyword>
<reference evidence="7" key="1">
    <citation type="submission" date="2016-10" db="EMBL/GenBank/DDBJ databases">
        <authorList>
            <person name="Varghese N."/>
            <person name="Submissions S."/>
        </authorList>
    </citation>
    <scope>NUCLEOTIDE SEQUENCE [LARGE SCALE GENOMIC DNA]</scope>
    <source>
        <strain evidence="7">CGMCC 1.12402</strain>
    </source>
</reference>
<dbReference type="InterPro" id="IPR003439">
    <property type="entry name" value="ABC_transporter-like_ATP-bd"/>
</dbReference>
<dbReference type="InterPro" id="IPR017871">
    <property type="entry name" value="ABC_transporter-like_CS"/>
</dbReference>
<evidence type="ECO:0000313" key="6">
    <source>
        <dbReference type="EMBL" id="SEW26022.1"/>
    </source>
</evidence>
<sequence>MLHVDSVIKGFDTKQVLSDVFISCKKGDIVALMGRNGVGKSTLLKIIFGSISADEKFVRIGDKVLSKAFEKNDLIKYLPQDSFLPNHLKISAIIDLFCKGEKALYVRNHYFIKSIANKNSGELSGGERRLLEILLVVYSEAKYVLIDEPFNGVDPIHKEEIKRLIKSQSVDKGFIVTDHDYRSLLEISTRQILINDGATKEVKDIEELLEGGYLPKGD</sequence>
<dbReference type="SUPFAM" id="SSF52540">
    <property type="entry name" value="P-loop containing nucleoside triphosphate hydrolases"/>
    <property type="match status" value="1"/>
</dbReference>
<dbReference type="InterPro" id="IPR003593">
    <property type="entry name" value="AAA+_ATPase"/>
</dbReference>
<dbReference type="Proteomes" id="UP000199437">
    <property type="component" value="Unassembled WGS sequence"/>
</dbReference>
<dbReference type="AlphaFoldDB" id="A0A1I0QG44"/>
<evidence type="ECO:0000256" key="3">
    <source>
        <dbReference type="ARBA" id="ARBA00022741"/>
    </source>
</evidence>
<dbReference type="PROSITE" id="PS50893">
    <property type="entry name" value="ABC_TRANSPORTER_2"/>
    <property type="match status" value="1"/>
</dbReference>
<accession>A0A1I0QG44</accession>
<dbReference type="InterPro" id="IPR027417">
    <property type="entry name" value="P-loop_NTPase"/>
</dbReference>
<evidence type="ECO:0000256" key="4">
    <source>
        <dbReference type="ARBA" id="ARBA00022840"/>
    </source>
</evidence>
<dbReference type="PROSITE" id="PS00211">
    <property type="entry name" value="ABC_TRANSPORTER_1"/>
    <property type="match status" value="1"/>
</dbReference>
<feature type="domain" description="ABC transporter" evidence="5">
    <location>
        <begin position="2"/>
        <end position="214"/>
    </location>
</feature>
<keyword evidence="4" id="KW-0067">ATP-binding</keyword>
<name>A0A1I0QG44_9BACT</name>
<dbReference type="RefSeq" id="WP_222843636.1">
    <property type="nucleotide sequence ID" value="NZ_FOIR01000002.1"/>
</dbReference>
<keyword evidence="3" id="KW-0547">Nucleotide-binding</keyword>
<evidence type="ECO:0000313" key="7">
    <source>
        <dbReference type="Proteomes" id="UP000199437"/>
    </source>
</evidence>